<evidence type="ECO:0000259" key="3">
    <source>
        <dbReference type="Pfam" id="PF26534"/>
    </source>
</evidence>
<sequence>MRSALLATFFAFVAIAFAVSQSSWADWSTTSSAPGHGSNGNGPNGPHNGIGGSSGKCLDDSDVTTFINGYTYLLEHPGGPNFNQTANTILSDNFTVWSDSINIMGTIPLGTPTWTSLADFIKSESYIPPLPTVSTLSTFHNCDQISWRWTATGVKNADAPIADPVPVAGIITFSVNVTSNKIETVSSEFNTAVFAHNIGNPECQSANDGK</sequence>
<name>A0AA38X7D7_9EURO</name>
<proteinExistence type="predicted"/>
<keyword evidence="5" id="KW-1185">Reference proteome</keyword>
<feature type="signal peptide" evidence="2">
    <location>
        <begin position="1"/>
        <end position="25"/>
    </location>
</feature>
<evidence type="ECO:0000313" key="4">
    <source>
        <dbReference type="EMBL" id="KAJ9608220.1"/>
    </source>
</evidence>
<evidence type="ECO:0000313" key="5">
    <source>
        <dbReference type="Proteomes" id="UP001172673"/>
    </source>
</evidence>
<evidence type="ECO:0000256" key="2">
    <source>
        <dbReference type="SAM" id="SignalP"/>
    </source>
</evidence>
<feature type="region of interest" description="Disordered" evidence="1">
    <location>
        <begin position="29"/>
        <end position="54"/>
    </location>
</feature>
<evidence type="ECO:0000256" key="1">
    <source>
        <dbReference type="SAM" id="MobiDB-lite"/>
    </source>
</evidence>
<keyword evidence="2" id="KW-0732">Signal</keyword>
<dbReference type="Pfam" id="PF26534">
    <property type="entry name" value="NTF2_7"/>
    <property type="match status" value="1"/>
</dbReference>
<accession>A0AA38X7D7</accession>
<comment type="caution">
    <text evidence="4">The sequence shown here is derived from an EMBL/GenBank/DDBJ whole genome shotgun (WGS) entry which is preliminary data.</text>
</comment>
<dbReference type="AlphaFoldDB" id="A0AA38X7D7"/>
<feature type="chain" id="PRO_5041449537" description="NTF2-like domain-containing protein" evidence="2">
    <location>
        <begin position="26"/>
        <end position="210"/>
    </location>
</feature>
<reference evidence="4" key="1">
    <citation type="submission" date="2022-10" db="EMBL/GenBank/DDBJ databases">
        <title>Culturing micro-colonial fungi from biological soil crusts in the Mojave desert and describing Neophaeococcomyces mojavensis, and introducing the new genera and species Taxawa tesnikishii.</title>
        <authorList>
            <person name="Kurbessoian T."/>
            <person name="Stajich J.E."/>
        </authorList>
    </citation>
    <scope>NUCLEOTIDE SEQUENCE</scope>
    <source>
        <strain evidence="4">TK_41</strain>
    </source>
</reference>
<organism evidence="4 5">
    <name type="scientific">Cladophialophora chaetospira</name>
    <dbReference type="NCBI Taxonomy" id="386627"/>
    <lineage>
        <taxon>Eukaryota</taxon>
        <taxon>Fungi</taxon>
        <taxon>Dikarya</taxon>
        <taxon>Ascomycota</taxon>
        <taxon>Pezizomycotina</taxon>
        <taxon>Eurotiomycetes</taxon>
        <taxon>Chaetothyriomycetidae</taxon>
        <taxon>Chaetothyriales</taxon>
        <taxon>Herpotrichiellaceae</taxon>
        <taxon>Cladophialophora</taxon>
    </lineage>
</organism>
<feature type="domain" description="NTF2-like" evidence="3">
    <location>
        <begin position="56"/>
        <end position="200"/>
    </location>
</feature>
<dbReference type="InterPro" id="IPR058645">
    <property type="entry name" value="NTF2-like_dom_7"/>
</dbReference>
<gene>
    <name evidence="4" type="ORF">H2200_007208</name>
</gene>
<feature type="compositionally biased region" description="Gly residues" evidence="1">
    <location>
        <begin position="37"/>
        <end position="54"/>
    </location>
</feature>
<dbReference type="EMBL" id="JAPDRK010000010">
    <property type="protein sequence ID" value="KAJ9608220.1"/>
    <property type="molecule type" value="Genomic_DNA"/>
</dbReference>
<dbReference type="Proteomes" id="UP001172673">
    <property type="component" value="Unassembled WGS sequence"/>
</dbReference>
<protein>
    <recommendedName>
        <fullName evidence="3">NTF2-like domain-containing protein</fullName>
    </recommendedName>
</protein>